<dbReference type="Pfam" id="PF20430">
    <property type="entry name" value="Eplus_motif"/>
    <property type="match status" value="1"/>
</dbReference>
<feature type="repeat" description="PPR" evidence="2">
    <location>
        <begin position="235"/>
        <end position="269"/>
    </location>
</feature>
<dbReference type="PROSITE" id="PS51375">
    <property type="entry name" value="PPR"/>
    <property type="match status" value="3"/>
</dbReference>
<evidence type="ECO:0008006" key="5">
    <source>
        <dbReference type="Google" id="ProtNLM"/>
    </source>
</evidence>
<organism evidence="3 4">
    <name type="scientific">Ilex paraguariensis</name>
    <name type="common">yerba mate</name>
    <dbReference type="NCBI Taxonomy" id="185542"/>
    <lineage>
        <taxon>Eukaryota</taxon>
        <taxon>Viridiplantae</taxon>
        <taxon>Streptophyta</taxon>
        <taxon>Embryophyta</taxon>
        <taxon>Tracheophyta</taxon>
        <taxon>Spermatophyta</taxon>
        <taxon>Magnoliopsida</taxon>
        <taxon>eudicotyledons</taxon>
        <taxon>Gunneridae</taxon>
        <taxon>Pentapetalae</taxon>
        <taxon>asterids</taxon>
        <taxon>campanulids</taxon>
        <taxon>Aquifoliales</taxon>
        <taxon>Aquifoliaceae</taxon>
        <taxon>Ilex</taxon>
    </lineage>
</organism>
<dbReference type="InterPro" id="IPR011990">
    <property type="entry name" value="TPR-like_helical_dom_sf"/>
</dbReference>
<accession>A0ABC8SHJ7</accession>
<dbReference type="Pfam" id="PF01535">
    <property type="entry name" value="PPR"/>
    <property type="match status" value="4"/>
</dbReference>
<protein>
    <recommendedName>
        <fullName evidence="5">Pentatricopeptide repeat-containing protein</fullName>
    </recommendedName>
</protein>
<dbReference type="Pfam" id="PF13041">
    <property type="entry name" value="PPR_2"/>
    <property type="match status" value="2"/>
</dbReference>
<evidence type="ECO:0000313" key="4">
    <source>
        <dbReference type="Proteomes" id="UP001642360"/>
    </source>
</evidence>
<dbReference type="FunFam" id="1.25.40.10:FF:000738">
    <property type="entry name" value="Pentatricopeptide repeat-containing protein chloroplastic"/>
    <property type="match status" value="1"/>
</dbReference>
<dbReference type="InterPro" id="IPR046848">
    <property type="entry name" value="E_motif"/>
</dbReference>
<sequence length="661" mass="73495">MGLVSGVFLVSGLVENYSKMGFMESSEKCFEESLALDSVVWTAMINGYVWYDEFEKAREVFMGMRGLGVELNEFSLTGVLGAVLDVKEGELIHGLGVKMGFLTGCSTHLNNAVMNMYGRCGRNIDAVNMFDEIPNPDVVSWTERIGVAYDCVEAVELFIFCWSKGFEVNEYTIIKILSAMGGPSMLKLGKQIHSLIYKAGYLSVVSVSNAVISLYGKTGQMGDARRVFDEMNFQDSVSWNSMISGYSENGLAGQAFAMFSQMRDILLQPNEYTLASMLEVISNSNSLEQAMQIHALMVKLRFLSDDCMLSCLITAYGKCNRIDESKRVFNEIDKVDKVHLNAMAAAFADAGYHADVLKLFQTRLNMSLEVDSVTFSIALKACGVLTDLGQARTIHSLALKYGIDMDSFIGSAIVDIYCKCGSIDDADNAFRNIAENNLAAWNAMMMGYAQSGHHHGVFDLFSRMQEFGMKPDEITYIGVLSSCCHAGLVNEAHHHLNSMFKLHGLIPCLEHYACVVDVLGRVGRLEDAKITIDQMPICPDARIWQILLSACNIHGNIDLGKVAARNLFELQPENDSAFVLLSNLYASAGMWNAVRELRRKMKQEIVCKEPGSSWIQVRGYMYYFFAGDASHPESKEVYSKLKSLNKQMLELPDADQMALFH</sequence>
<comment type="caution">
    <text evidence="3">The sequence shown here is derived from an EMBL/GenBank/DDBJ whole genome shotgun (WGS) entry which is preliminary data.</text>
</comment>
<dbReference type="InterPro" id="IPR046849">
    <property type="entry name" value="E2_motif"/>
</dbReference>
<gene>
    <name evidence="3" type="ORF">ILEXP_LOCUS25136</name>
</gene>
<reference evidence="3 4" key="1">
    <citation type="submission" date="2024-02" db="EMBL/GenBank/DDBJ databases">
        <authorList>
            <person name="Vignale AGUSTIN F."/>
            <person name="Sosa J E."/>
            <person name="Modenutti C."/>
        </authorList>
    </citation>
    <scope>NUCLEOTIDE SEQUENCE [LARGE SCALE GENOMIC DNA]</scope>
</reference>
<keyword evidence="4" id="KW-1185">Reference proteome</keyword>
<dbReference type="EMBL" id="CAUOFW020002881">
    <property type="protein sequence ID" value="CAK9156590.1"/>
    <property type="molecule type" value="Genomic_DNA"/>
</dbReference>
<dbReference type="AlphaFoldDB" id="A0ABC8SHJ7"/>
<dbReference type="Proteomes" id="UP001642360">
    <property type="component" value="Unassembled WGS sequence"/>
</dbReference>
<dbReference type="Gene3D" id="1.25.40.10">
    <property type="entry name" value="Tetratricopeptide repeat domain"/>
    <property type="match status" value="5"/>
</dbReference>
<feature type="repeat" description="PPR" evidence="2">
    <location>
        <begin position="37"/>
        <end position="71"/>
    </location>
</feature>
<dbReference type="PANTHER" id="PTHR47926">
    <property type="entry name" value="PENTATRICOPEPTIDE REPEAT-CONTAINING PROTEIN"/>
    <property type="match status" value="1"/>
</dbReference>
<feature type="repeat" description="PPR" evidence="2">
    <location>
        <begin position="437"/>
        <end position="471"/>
    </location>
</feature>
<dbReference type="NCBIfam" id="TIGR00756">
    <property type="entry name" value="PPR"/>
    <property type="match status" value="4"/>
</dbReference>
<evidence type="ECO:0000256" key="2">
    <source>
        <dbReference type="PROSITE-ProRule" id="PRU00708"/>
    </source>
</evidence>
<proteinExistence type="predicted"/>
<evidence type="ECO:0000256" key="1">
    <source>
        <dbReference type="ARBA" id="ARBA00022737"/>
    </source>
</evidence>
<dbReference type="FunFam" id="1.25.40.10:FF:000144">
    <property type="entry name" value="Pentatricopeptide repeat-containing protein, mitochondrial"/>
    <property type="match status" value="1"/>
</dbReference>
<dbReference type="Pfam" id="PF20431">
    <property type="entry name" value="E_motif"/>
    <property type="match status" value="1"/>
</dbReference>
<dbReference type="InterPro" id="IPR046960">
    <property type="entry name" value="PPR_At4g14850-like_plant"/>
</dbReference>
<name>A0ABC8SHJ7_9AQUA</name>
<keyword evidence="1" id="KW-0677">Repeat</keyword>
<dbReference type="FunFam" id="1.25.40.10:FF:000196">
    <property type="entry name" value="Pentatricopeptide repeat-containing protein At4g14850"/>
    <property type="match status" value="1"/>
</dbReference>
<evidence type="ECO:0000313" key="3">
    <source>
        <dbReference type="EMBL" id="CAK9156590.1"/>
    </source>
</evidence>
<dbReference type="InterPro" id="IPR002885">
    <property type="entry name" value="PPR_rpt"/>
</dbReference>